<protein>
    <submittedName>
        <fullName evidence="1">Tail protein</fullName>
    </submittedName>
</protein>
<organism evidence="1">
    <name type="scientific">Siphoviridae sp. ctCeQ13</name>
    <dbReference type="NCBI Taxonomy" id="2825380"/>
    <lineage>
        <taxon>Viruses</taxon>
        <taxon>Duplodnaviria</taxon>
        <taxon>Heunggongvirae</taxon>
        <taxon>Uroviricota</taxon>
        <taxon>Caudoviricetes</taxon>
    </lineage>
</organism>
<evidence type="ECO:0000313" key="1">
    <source>
        <dbReference type="EMBL" id="DAE03980.1"/>
    </source>
</evidence>
<proteinExistence type="predicted"/>
<reference evidence="1" key="1">
    <citation type="journal article" date="2021" name="Proc. Natl. Acad. Sci. U.S.A.">
        <title>A Catalog of Tens of Thousands of Viruses from Human Metagenomes Reveals Hidden Associations with Chronic Diseases.</title>
        <authorList>
            <person name="Tisza M.J."/>
            <person name="Buck C.B."/>
        </authorList>
    </citation>
    <scope>NUCLEOTIDE SEQUENCE</scope>
    <source>
        <strain evidence="1">CtCeQ13</strain>
    </source>
</reference>
<name>A0A8S5PCN5_9CAUD</name>
<dbReference type="EMBL" id="BK015381">
    <property type="protein sequence ID" value="DAE03980.1"/>
    <property type="molecule type" value="Genomic_DNA"/>
</dbReference>
<accession>A0A8S5PCN5</accession>
<sequence length="1364" mass="149929">MTTIYDSTGKKRATVVVGSGSVRRFALMGDDYVTLKFVVAEPLYIAIGDYIDTDFGRFVIVSDQKPNISKTTGGYEYELKFEAPHCAWKNKISMLVYKQNVGNVEKRYRKESSWNHTADIITQAEAAIIDNLDCLGMDYRVQLHGVDEDTASKSVLVTYDNTSIYDALTLIADAFDVEWWIVGNIIYFGKCQFGEETESVDLTLGDNVSDMGNAKSSADFATRFYVYGSDRNLRNYRKNDRGESVALGVVTDRLMLPKGTDYIDLYKYDTEGNRVYITDSAYTADTKEMPSEEVVENTIVFDDVYPKQDATITDVFLYRTAPIKDSEGNVVKKIPIYWCKVDGFIFDRKYLLEGKTIQMMFQSGLLSGMTFDVTFNPANDAVKHPDGSVNKDAQRWELVYNTDYGRELPDETLKPSVGDKIVFINFDAKLVTEGDMVADAEKKLYTTAVDYIKKQATDNQTYDCTIMCDVARDGFTLDVGQRVRLVNAAFFRTPRKSRVIGWEIPLDIPYDNPVYTIGEAVSYSTIGTLSKSVEALTAQGQRRESGSGGVYLIRSYDNVTPATDLNAYSALRALRQFVNAVDDDDVAGLLKFAKGLQSAGFMEGSFGRGFELMKDRNGRSYLEIDEIFVRMRAVFESLEIKHVSHVGGEDILSPAGIECYRVETVPAQIGLRSSDGADLLDKDGEQLTAKATDTNVYRCYFKTTDGERTIYNQFAVGDLALCREFNTKKNADGTTLGRYYWRAVVGVGTDYIDLSITDCLEGSDEPMKGDTIVCLGNKSDKARQNAVVVSSYGVGSPSIKMYQGIKTFALSDDNAPVIISPDGNKFTGDFVSRSGDNIVDIINGKAKVYTEKPSFQPYKVGDLWVNATDGTYKNELLRCVSNAKTFTYQGKLNYLYNINDWKPSNGYTSEIKQTSDAIKMSVYALGQPKRNYATLPQTYKTTLIKSSVQSAAKVVGSVITDGLYAGQKLYLSFDAKSVVNALLTAKPVTIQLRCGSLVVWAKTIQTGKGSAVATSVADEVLTVQDSWLLVSTLDIVLTVESIATVTLTDFRVCLVPNTSYSEAQELKLKRTGIDIENERILLQADTTEFVGNDGTTRVRIFGSDGKINAEMIDADSIVAKSLQAKTSLGTVDIDNGAILLTDANEKPRMRISGGNLSASASSVDVAMKPYTGQIDVDESRDYYHAEVALPEASGYVFKTANGAVAKLPTIGLGVSELVSDALAYPGGRIRVRLELLLDGKVIGALDKETAATDLSVSGTLTLDSLSVSLSEGIHSITANVWFWGNGNAITSTSFRIEPNGNILVTYPTDMVEIAADGFRAATAGGTYIQQTAEACVMVYQQYRLEVSGKGIRVTADGNNWINLI</sequence>